<evidence type="ECO:0000313" key="2">
    <source>
        <dbReference type="EMBL" id="CAL4059008.1"/>
    </source>
</evidence>
<feature type="domain" description="COMM" evidence="1">
    <location>
        <begin position="123"/>
        <end position="199"/>
    </location>
</feature>
<sequence>MNLAISSDAKKRLGELVRHSGPVAGSLNRTQIQFIKKLVAILYYEGAIQGLVSTSNSVEDAVRGLIFLFMEGIQTSTPSENFQLMINKCGFSSEASLIILKVFEENREEFQQYLTKMGVQLPRYQDLEWRFDILVGSRTLHHIAEPLMTLQLSLDNTNSLGNENIKKVPKKLLLQTDPNNLIHMTKVLEEALQESHNHHFRRITRHIK</sequence>
<name>A0AAV2PHV3_MEGNR</name>
<protein>
    <recommendedName>
        <fullName evidence="1">COMM domain-containing protein</fullName>
    </recommendedName>
</protein>
<organism evidence="2 3">
    <name type="scientific">Meganyctiphanes norvegica</name>
    <name type="common">Northern krill</name>
    <name type="synonym">Thysanopoda norvegica</name>
    <dbReference type="NCBI Taxonomy" id="48144"/>
    <lineage>
        <taxon>Eukaryota</taxon>
        <taxon>Metazoa</taxon>
        <taxon>Ecdysozoa</taxon>
        <taxon>Arthropoda</taxon>
        <taxon>Crustacea</taxon>
        <taxon>Multicrustacea</taxon>
        <taxon>Malacostraca</taxon>
        <taxon>Eumalacostraca</taxon>
        <taxon>Eucarida</taxon>
        <taxon>Euphausiacea</taxon>
        <taxon>Euphausiidae</taxon>
        <taxon>Meganyctiphanes</taxon>
    </lineage>
</organism>
<dbReference type="Pfam" id="PF07258">
    <property type="entry name" value="COMM_domain"/>
    <property type="match status" value="1"/>
</dbReference>
<keyword evidence="3" id="KW-1185">Reference proteome</keyword>
<dbReference type="InterPro" id="IPR017920">
    <property type="entry name" value="COMM"/>
</dbReference>
<proteinExistence type="predicted"/>
<evidence type="ECO:0000259" key="1">
    <source>
        <dbReference type="PROSITE" id="PS51269"/>
    </source>
</evidence>
<evidence type="ECO:0000313" key="3">
    <source>
        <dbReference type="Proteomes" id="UP001497623"/>
    </source>
</evidence>
<dbReference type="EMBL" id="CAXKWB010000076">
    <property type="protein sequence ID" value="CAL4059008.1"/>
    <property type="molecule type" value="Genomic_DNA"/>
</dbReference>
<dbReference type="PANTHER" id="PTHR15857">
    <property type="entry name" value="COMM DOMAIN CONTAINING PROTEIN 2"/>
    <property type="match status" value="1"/>
</dbReference>
<gene>
    <name evidence="2" type="ORF">MNOR_LOCUS352</name>
</gene>
<dbReference type="InterPro" id="IPR037354">
    <property type="entry name" value="Commd2"/>
</dbReference>
<dbReference type="PROSITE" id="PS51269">
    <property type="entry name" value="COMM"/>
    <property type="match status" value="1"/>
</dbReference>
<accession>A0AAV2PHV3</accession>
<dbReference type="Proteomes" id="UP001497623">
    <property type="component" value="Unassembled WGS sequence"/>
</dbReference>
<feature type="non-terminal residue" evidence="2">
    <location>
        <position position="208"/>
    </location>
</feature>
<dbReference type="AlphaFoldDB" id="A0AAV2PHV3"/>
<dbReference type="PANTHER" id="PTHR15857:SF0">
    <property type="entry name" value="COMM DOMAIN-CONTAINING PROTEIN 2"/>
    <property type="match status" value="1"/>
</dbReference>
<reference evidence="2 3" key="1">
    <citation type="submission" date="2024-05" db="EMBL/GenBank/DDBJ databases">
        <authorList>
            <person name="Wallberg A."/>
        </authorList>
    </citation>
    <scope>NUCLEOTIDE SEQUENCE [LARGE SCALE GENOMIC DNA]</scope>
</reference>
<comment type="caution">
    <text evidence="2">The sequence shown here is derived from an EMBL/GenBank/DDBJ whole genome shotgun (WGS) entry which is preliminary data.</text>
</comment>